<evidence type="ECO:0000313" key="1">
    <source>
        <dbReference type="EMBL" id="JAE16019.1"/>
    </source>
</evidence>
<reference evidence="1" key="1">
    <citation type="submission" date="2014-09" db="EMBL/GenBank/DDBJ databases">
        <authorList>
            <person name="Magalhaes I.L.F."/>
            <person name="Oliveira U."/>
            <person name="Santos F.R."/>
            <person name="Vidigal T.H.D.A."/>
            <person name="Brescovit A.D."/>
            <person name="Santos A.J."/>
        </authorList>
    </citation>
    <scope>NUCLEOTIDE SEQUENCE</scope>
    <source>
        <tissue evidence="1">Shoot tissue taken approximately 20 cm above the soil surface</tissue>
    </source>
</reference>
<dbReference type="EMBL" id="GBRH01181877">
    <property type="protein sequence ID" value="JAE16019.1"/>
    <property type="molecule type" value="Transcribed_RNA"/>
</dbReference>
<accession>A0A0A9FXQ5</accession>
<name>A0A0A9FXQ5_ARUDO</name>
<proteinExistence type="predicted"/>
<reference evidence="1" key="2">
    <citation type="journal article" date="2015" name="Data Brief">
        <title>Shoot transcriptome of the giant reed, Arundo donax.</title>
        <authorList>
            <person name="Barrero R.A."/>
            <person name="Guerrero F.D."/>
            <person name="Moolhuijzen P."/>
            <person name="Goolsby J.A."/>
            <person name="Tidwell J."/>
            <person name="Bellgard S.E."/>
            <person name="Bellgard M.I."/>
        </authorList>
    </citation>
    <scope>NUCLEOTIDE SEQUENCE</scope>
    <source>
        <tissue evidence="1">Shoot tissue taken approximately 20 cm above the soil surface</tissue>
    </source>
</reference>
<organism evidence="1">
    <name type="scientific">Arundo donax</name>
    <name type="common">Giant reed</name>
    <name type="synonym">Donax arundinaceus</name>
    <dbReference type="NCBI Taxonomy" id="35708"/>
    <lineage>
        <taxon>Eukaryota</taxon>
        <taxon>Viridiplantae</taxon>
        <taxon>Streptophyta</taxon>
        <taxon>Embryophyta</taxon>
        <taxon>Tracheophyta</taxon>
        <taxon>Spermatophyta</taxon>
        <taxon>Magnoliopsida</taxon>
        <taxon>Liliopsida</taxon>
        <taxon>Poales</taxon>
        <taxon>Poaceae</taxon>
        <taxon>PACMAD clade</taxon>
        <taxon>Arundinoideae</taxon>
        <taxon>Arundineae</taxon>
        <taxon>Arundo</taxon>
    </lineage>
</organism>
<protein>
    <submittedName>
        <fullName evidence="1">Uncharacterized protein</fullName>
    </submittedName>
</protein>
<dbReference type="AlphaFoldDB" id="A0A0A9FXQ5"/>
<sequence length="58" mass="6985">MAKLWRDIHLQLHHSRLRCINFACNSFQYACVITCTFSSFANMGYLFPYDCKYRWTPD</sequence>